<keyword evidence="5" id="KW-1185">Reference proteome</keyword>
<proteinExistence type="predicted"/>
<dbReference type="InterPro" id="IPR010177">
    <property type="entry name" value="Paired_CXXCH_1"/>
</dbReference>
<feature type="chain" id="PRO_5047478633" description="Doubled CXXCH motif domain-containing protein" evidence="2">
    <location>
        <begin position="20"/>
        <end position="368"/>
    </location>
</feature>
<dbReference type="SUPFAM" id="SSF48695">
    <property type="entry name" value="Multiheme cytochromes"/>
    <property type="match status" value="2"/>
</dbReference>
<evidence type="ECO:0000313" key="4">
    <source>
        <dbReference type="EMBL" id="BDG07395.1"/>
    </source>
</evidence>
<evidence type="ECO:0000256" key="1">
    <source>
        <dbReference type="ARBA" id="ARBA00022729"/>
    </source>
</evidence>
<protein>
    <recommendedName>
        <fullName evidence="3">Doubled CXXCH motif domain-containing protein</fullName>
    </recommendedName>
</protein>
<dbReference type="EMBL" id="AP025592">
    <property type="protein sequence ID" value="BDG07395.1"/>
    <property type="molecule type" value="Genomic_DNA"/>
</dbReference>
<feature type="signal peptide" evidence="2">
    <location>
        <begin position="1"/>
        <end position="19"/>
    </location>
</feature>
<dbReference type="RefSeq" id="WP_248344103.1">
    <property type="nucleotide sequence ID" value="NZ_AP025592.1"/>
</dbReference>
<feature type="domain" description="Doubled CXXCH motif" evidence="3">
    <location>
        <begin position="36"/>
        <end position="67"/>
    </location>
</feature>
<dbReference type="PANTHER" id="PTHR35038:SF6">
    <property type="entry name" value="SURFACE LOCALIZED DECAHEME CYTOCHROME C LIPOPROTEIN"/>
    <property type="match status" value="1"/>
</dbReference>
<organism evidence="4 5">
    <name type="scientific">Anaeromyxobacter paludicola</name>
    <dbReference type="NCBI Taxonomy" id="2918171"/>
    <lineage>
        <taxon>Bacteria</taxon>
        <taxon>Pseudomonadati</taxon>
        <taxon>Myxococcota</taxon>
        <taxon>Myxococcia</taxon>
        <taxon>Myxococcales</taxon>
        <taxon>Cystobacterineae</taxon>
        <taxon>Anaeromyxobacteraceae</taxon>
        <taxon>Anaeromyxobacter</taxon>
    </lineage>
</organism>
<evidence type="ECO:0000259" key="3">
    <source>
        <dbReference type="Pfam" id="PF09699"/>
    </source>
</evidence>
<dbReference type="Proteomes" id="UP001162734">
    <property type="component" value="Chromosome"/>
</dbReference>
<name>A0ABN6N5V8_9BACT</name>
<sequence>MRRSWLFAAGLGGIALAVATRALDAPHDATTTPAVGCTSCHVAHDAPGGSLTGVAGNANLCFSCHNSGIGARLGFPWVPGDQAVPGGGGLSHRWDATAVNPTYGARMPANAEMAKRITANGGAINCSVCHDQHDNLSNGTGATLHSSIGIGVPQRANSTPYANLQVASVSASAAPKGYLVKVTVGGVIGAAKFQYSNDNGITFNGTDLVTSASPVATDSQLSVSFTGTGSLVANADLWRFYVSYPFLRASNAASAMCEDCHADRVQSADCVEGSASAMQPGGGTINCTAGTGKVFSHPSGPGVTMNASSVRYSSTAGLQVLDPSGAIQASTTSTASFRFFGTSSNELRCMTCHYPHNSDSNALTEDYR</sequence>
<dbReference type="InterPro" id="IPR036280">
    <property type="entry name" value="Multihaem_cyt_sf"/>
</dbReference>
<evidence type="ECO:0000313" key="5">
    <source>
        <dbReference type="Proteomes" id="UP001162734"/>
    </source>
</evidence>
<dbReference type="InterPro" id="IPR051829">
    <property type="entry name" value="Multiheme_Cytochr_ET"/>
</dbReference>
<evidence type="ECO:0000256" key="2">
    <source>
        <dbReference type="SAM" id="SignalP"/>
    </source>
</evidence>
<gene>
    <name evidence="4" type="ORF">AMPC_05080</name>
</gene>
<keyword evidence="1 2" id="KW-0732">Signal</keyword>
<dbReference type="NCBIfam" id="TIGR01905">
    <property type="entry name" value="paired_CXXCH_1"/>
    <property type="match status" value="1"/>
</dbReference>
<dbReference type="Pfam" id="PF09699">
    <property type="entry name" value="Paired_CXXCH_1"/>
    <property type="match status" value="1"/>
</dbReference>
<reference evidence="5" key="1">
    <citation type="journal article" date="2022" name="Int. J. Syst. Evol. Microbiol.">
        <title>Anaeromyxobacter oryzae sp. nov., Anaeromyxobacter diazotrophicus sp. nov. and Anaeromyxobacter paludicola sp. nov., isolated from paddy soils.</title>
        <authorList>
            <person name="Itoh H."/>
            <person name="Xu Z."/>
            <person name="Mise K."/>
            <person name="Masuda Y."/>
            <person name="Ushijima N."/>
            <person name="Hayakawa C."/>
            <person name="Shiratori Y."/>
            <person name="Senoo K."/>
        </authorList>
    </citation>
    <scope>NUCLEOTIDE SEQUENCE [LARGE SCALE GENOMIC DNA]</scope>
    <source>
        <strain evidence="5">Red630</strain>
    </source>
</reference>
<accession>A0ABN6N5V8</accession>
<dbReference type="PANTHER" id="PTHR35038">
    <property type="entry name" value="DISSIMILATORY SULFITE REDUCTASE SIRA"/>
    <property type="match status" value="1"/>
</dbReference>